<keyword evidence="2" id="KW-1185">Reference proteome</keyword>
<evidence type="ECO:0008006" key="3">
    <source>
        <dbReference type="Google" id="ProtNLM"/>
    </source>
</evidence>
<sequence length="550" mass="62483">MATLPQAKGYICTNDVMHARLLPKESAHTFTYPTVSYLLCLSMLEKGELDLGRGWLFSYGGLSRRMTGIRASAYLQTGKPSDDNKSIKQKLLEVLQSHELDPDLFHDAWMMTMPSYFGFEGINPLTVYFCYKYDRSLWVVVLEVHNTFGERHVYVLPVGPVHQDTKTQQGYKYSWTFARQFHVSPFNDRSGFYTCSIIPPPHPPVGPRPDENSSSNEISSDFGPTVHIDLHDSDPRTRAFKKNGTKHVKLVAVLRPTSRRPFTSIYLLEVLANYPLDLFLSFPRIAYEAARLHYHKGLPVYGRPAPRAADMATERSLGISRNPIQEDKTKTQPSGNGVGWQPEGMLERYARHRVEDFLHARARELEMQIKLVYADPSFVTQTFRHSQASDSGCATLTIHIRSPQAFVFIFISPTPELALALGQESERQFTISDTDLFATVFNFQPKTRGASVRVAILAQGIRHFSVPTTLVPSWTDTPRLHFLSSPFTTENRLVRMDRETRNVLALLLFYTLLYIEELIFTILQAQFVVGDEPWGVWNRVADTVGSPSQL</sequence>
<accession>A0A0H2S1I9</accession>
<evidence type="ECO:0000313" key="1">
    <source>
        <dbReference type="EMBL" id="KLO17717.1"/>
    </source>
</evidence>
<gene>
    <name evidence="1" type="ORF">SCHPADRAFT_845948</name>
</gene>
<dbReference type="Proteomes" id="UP000053477">
    <property type="component" value="Unassembled WGS sequence"/>
</dbReference>
<organism evidence="1 2">
    <name type="scientific">Schizopora paradoxa</name>
    <dbReference type="NCBI Taxonomy" id="27342"/>
    <lineage>
        <taxon>Eukaryota</taxon>
        <taxon>Fungi</taxon>
        <taxon>Dikarya</taxon>
        <taxon>Basidiomycota</taxon>
        <taxon>Agaricomycotina</taxon>
        <taxon>Agaricomycetes</taxon>
        <taxon>Hymenochaetales</taxon>
        <taxon>Schizoporaceae</taxon>
        <taxon>Schizopora</taxon>
    </lineage>
</organism>
<dbReference type="InterPro" id="IPR010775">
    <property type="entry name" value="DUF1365"/>
</dbReference>
<name>A0A0H2S1I9_9AGAM</name>
<reference evidence="1 2" key="1">
    <citation type="submission" date="2015-04" db="EMBL/GenBank/DDBJ databases">
        <title>Complete genome sequence of Schizopora paradoxa KUC8140, a cosmopolitan wood degrader in East Asia.</title>
        <authorList>
            <consortium name="DOE Joint Genome Institute"/>
            <person name="Min B."/>
            <person name="Park H."/>
            <person name="Jang Y."/>
            <person name="Kim J.-J."/>
            <person name="Kim K.H."/>
            <person name="Pangilinan J."/>
            <person name="Lipzen A."/>
            <person name="Riley R."/>
            <person name="Grigoriev I.V."/>
            <person name="Spatafora J.W."/>
            <person name="Choi I.-G."/>
        </authorList>
    </citation>
    <scope>NUCLEOTIDE SEQUENCE [LARGE SCALE GENOMIC DNA]</scope>
    <source>
        <strain evidence="1 2">KUC8140</strain>
    </source>
</reference>
<protein>
    <recommendedName>
        <fullName evidence="3">DUF1365-domain-containing protein</fullName>
    </recommendedName>
</protein>
<dbReference type="AlphaFoldDB" id="A0A0H2S1I9"/>
<dbReference type="InParanoid" id="A0A0H2S1I9"/>
<proteinExistence type="predicted"/>
<dbReference type="EMBL" id="KQ085901">
    <property type="protein sequence ID" value="KLO17717.1"/>
    <property type="molecule type" value="Genomic_DNA"/>
</dbReference>
<dbReference type="Pfam" id="PF07103">
    <property type="entry name" value="DUF1365"/>
    <property type="match status" value="1"/>
</dbReference>
<dbReference type="OrthoDB" id="3340520at2759"/>
<dbReference type="PANTHER" id="PTHR33973">
    <property type="entry name" value="OS07G0153300 PROTEIN"/>
    <property type="match status" value="1"/>
</dbReference>
<dbReference type="PANTHER" id="PTHR33973:SF4">
    <property type="entry name" value="OS07G0153300 PROTEIN"/>
    <property type="match status" value="1"/>
</dbReference>
<evidence type="ECO:0000313" key="2">
    <source>
        <dbReference type="Proteomes" id="UP000053477"/>
    </source>
</evidence>